<sequence>MKGLLRKIIRALDAVNTIIVPDTEGTFRYLGHYHGSSLLFSTSEGTFHRENFKLIGTREIL</sequence>
<proteinExistence type="predicted"/>
<evidence type="ECO:0000313" key="1">
    <source>
        <dbReference type="EMBL" id="MPM08225.1"/>
    </source>
</evidence>
<comment type="caution">
    <text evidence="1">The sequence shown here is derived from an EMBL/GenBank/DDBJ whole genome shotgun (WGS) entry which is preliminary data.</text>
</comment>
<accession>A0A644WWC1</accession>
<name>A0A644WWC1_9ZZZZ</name>
<dbReference type="EMBL" id="VSSQ01001427">
    <property type="protein sequence ID" value="MPM08225.1"/>
    <property type="molecule type" value="Genomic_DNA"/>
</dbReference>
<reference evidence="1" key="1">
    <citation type="submission" date="2019-08" db="EMBL/GenBank/DDBJ databases">
        <authorList>
            <person name="Kucharzyk K."/>
            <person name="Murdoch R.W."/>
            <person name="Higgins S."/>
            <person name="Loffler F."/>
        </authorList>
    </citation>
    <scope>NUCLEOTIDE SEQUENCE</scope>
</reference>
<dbReference type="AlphaFoldDB" id="A0A644WWC1"/>
<organism evidence="1">
    <name type="scientific">bioreactor metagenome</name>
    <dbReference type="NCBI Taxonomy" id="1076179"/>
    <lineage>
        <taxon>unclassified sequences</taxon>
        <taxon>metagenomes</taxon>
        <taxon>ecological metagenomes</taxon>
    </lineage>
</organism>
<protein>
    <submittedName>
        <fullName evidence="1">Uncharacterized protein</fullName>
    </submittedName>
</protein>
<gene>
    <name evidence="1" type="ORF">SDC9_54537</name>
</gene>